<keyword evidence="2" id="KW-1185">Reference proteome</keyword>
<reference evidence="1" key="1">
    <citation type="journal article" date="2022" name="New Phytol.">
        <title>Evolutionary transition to the ectomycorrhizal habit in the genomes of a hyperdiverse lineage of mushroom-forming fungi.</title>
        <authorList>
            <person name="Looney B."/>
            <person name="Miyauchi S."/>
            <person name="Morin E."/>
            <person name="Drula E."/>
            <person name="Courty P.E."/>
            <person name="Kohler A."/>
            <person name="Kuo A."/>
            <person name="LaButti K."/>
            <person name="Pangilinan J."/>
            <person name="Lipzen A."/>
            <person name="Riley R."/>
            <person name="Andreopoulos W."/>
            <person name="He G."/>
            <person name="Johnson J."/>
            <person name="Nolan M."/>
            <person name="Tritt A."/>
            <person name="Barry K.W."/>
            <person name="Grigoriev I.V."/>
            <person name="Nagy L.G."/>
            <person name="Hibbett D."/>
            <person name="Henrissat B."/>
            <person name="Matheny P.B."/>
            <person name="Labbe J."/>
            <person name="Martin F.M."/>
        </authorList>
    </citation>
    <scope>NUCLEOTIDE SEQUENCE</scope>
    <source>
        <strain evidence="1">BPL690</strain>
    </source>
</reference>
<dbReference type="Proteomes" id="UP001203297">
    <property type="component" value="Unassembled WGS sequence"/>
</dbReference>
<evidence type="ECO:0000313" key="2">
    <source>
        <dbReference type="Proteomes" id="UP001203297"/>
    </source>
</evidence>
<dbReference type="EMBL" id="WTXG01000016">
    <property type="protein sequence ID" value="KAI0301073.1"/>
    <property type="molecule type" value="Genomic_DNA"/>
</dbReference>
<accession>A0AAD4M404</accession>
<gene>
    <name evidence="1" type="ORF">B0F90DRAFT_1817351</name>
</gene>
<dbReference type="AlphaFoldDB" id="A0AAD4M404"/>
<organism evidence="1 2">
    <name type="scientific">Multifurca ochricompacta</name>
    <dbReference type="NCBI Taxonomy" id="376703"/>
    <lineage>
        <taxon>Eukaryota</taxon>
        <taxon>Fungi</taxon>
        <taxon>Dikarya</taxon>
        <taxon>Basidiomycota</taxon>
        <taxon>Agaricomycotina</taxon>
        <taxon>Agaricomycetes</taxon>
        <taxon>Russulales</taxon>
        <taxon>Russulaceae</taxon>
        <taxon>Multifurca</taxon>
    </lineage>
</organism>
<sequence length="128" mass="14496">MRYFEASAKKQHWIIDARALTWTLDFLDLNHELEQFTVGIPGLFLSKAVEQPEERLACISESSTPHPNLGNDLQKLDTVFHSKRYTIGSCQCISGSELIVPLPSFRDSYESWAIAESLRQDPGLDSKI</sequence>
<proteinExistence type="predicted"/>
<protein>
    <submittedName>
        <fullName evidence="1">Uncharacterized protein</fullName>
    </submittedName>
</protein>
<comment type="caution">
    <text evidence="1">The sequence shown here is derived from an EMBL/GenBank/DDBJ whole genome shotgun (WGS) entry which is preliminary data.</text>
</comment>
<evidence type="ECO:0000313" key="1">
    <source>
        <dbReference type="EMBL" id="KAI0301073.1"/>
    </source>
</evidence>
<name>A0AAD4M404_9AGAM</name>